<dbReference type="AlphaFoldDB" id="A0A4Y9YPK3"/>
<gene>
    <name evidence="2" type="ORF">EVG20_g6254</name>
</gene>
<comment type="caution">
    <text evidence="2">The sequence shown here is derived from an EMBL/GenBank/DDBJ whole genome shotgun (WGS) entry which is preliminary data.</text>
</comment>
<evidence type="ECO:0000313" key="3">
    <source>
        <dbReference type="Proteomes" id="UP000298327"/>
    </source>
</evidence>
<name>A0A4Y9YPK3_9AGAM</name>
<feature type="region of interest" description="Disordered" evidence="1">
    <location>
        <begin position="163"/>
        <end position="182"/>
    </location>
</feature>
<accession>A0A4Y9YPK3</accession>
<feature type="region of interest" description="Disordered" evidence="1">
    <location>
        <begin position="187"/>
        <end position="235"/>
    </location>
</feature>
<feature type="compositionally biased region" description="Polar residues" evidence="1">
    <location>
        <begin position="133"/>
        <end position="152"/>
    </location>
</feature>
<feature type="compositionally biased region" description="Low complexity" evidence="1">
    <location>
        <begin position="164"/>
        <end position="173"/>
    </location>
</feature>
<feature type="region of interest" description="Disordered" evidence="1">
    <location>
        <begin position="35"/>
        <end position="87"/>
    </location>
</feature>
<keyword evidence="3" id="KW-1185">Reference proteome</keyword>
<proteinExistence type="predicted"/>
<dbReference type="EMBL" id="SEOQ01000409">
    <property type="protein sequence ID" value="TFY63587.1"/>
    <property type="molecule type" value="Genomic_DNA"/>
</dbReference>
<evidence type="ECO:0000313" key="2">
    <source>
        <dbReference type="EMBL" id="TFY63587.1"/>
    </source>
</evidence>
<organism evidence="2 3">
    <name type="scientific">Dentipellis fragilis</name>
    <dbReference type="NCBI Taxonomy" id="205917"/>
    <lineage>
        <taxon>Eukaryota</taxon>
        <taxon>Fungi</taxon>
        <taxon>Dikarya</taxon>
        <taxon>Basidiomycota</taxon>
        <taxon>Agaricomycotina</taxon>
        <taxon>Agaricomycetes</taxon>
        <taxon>Russulales</taxon>
        <taxon>Hericiaceae</taxon>
        <taxon>Dentipellis</taxon>
    </lineage>
</organism>
<protein>
    <submittedName>
        <fullName evidence="2">Uncharacterized protein</fullName>
    </submittedName>
</protein>
<sequence>MLLDSSTTRQGVSDLSTYYYSVFITQHYAVRGTRYGRPATDDGRPIAQTQASRRPAIRQDSRHADCWPQDPPKRAQNSNLKPKVKTPHHHPLFISISIFNRREHREKLASLPRGQDPLLESQPQHNKRPPQADNRQSTIDNRQSTNHPSSRTPVIQLQLQTPVQAQAQAQAQAHAESYTDTFRHSPLSTVLEPTPATFSPTDDATFSGPDTDTDTDTGTGGAGVQRMRPRRYSAT</sequence>
<reference evidence="2 3" key="1">
    <citation type="submission" date="2019-02" db="EMBL/GenBank/DDBJ databases">
        <title>Genome sequencing of the rare red list fungi Dentipellis fragilis.</title>
        <authorList>
            <person name="Buettner E."/>
            <person name="Kellner H."/>
        </authorList>
    </citation>
    <scope>NUCLEOTIDE SEQUENCE [LARGE SCALE GENOMIC DNA]</scope>
    <source>
        <strain evidence="2 3">DSM 105465</strain>
    </source>
</reference>
<feature type="region of interest" description="Disordered" evidence="1">
    <location>
        <begin position="111"/>
        <end position="152"/>
    </location>
</feature>
<evidence type="ECO:0000256" key="1">
    <source>
        <dbReference type="SAM" id="MobiDB-lite"/>
    </source>
</evidence>
<dbReference type="Proteomes" id="UP000298327">
    <property type="component" value="Unassembled WGS sequence"/>
</dbReference>